<dbReference type="AlphaFoldDB" id="A0AAC9RNV0"/>
<evidence type="ECO:0000313" key="3">
    <source>
        <dbReference type="EMBL" id="ARE89139.1"/>
    </source>
</evidence>
<evidence type="ECO:0000313" key="4">
    <source>
        <dbReference type="Proteomes" id="UP000177894"/>
    </source>
</evidence>
<keyword evidence="1" id="KW-1133">Transmembrane helix</keyword>
<dbReference type="NCBIfam" id="NF008528">
    <property type="entry name" value="PRK11463.1-2"/>
    <property type="match status" value="1"/>
</dbReference>
<evidence type="ECO:0000256" key="1">
    <source>
        <dbReference type="SAM" id="Phobius"/>
    </source>
</evidence>
<reference evidence="3 5" key="2">
    <citation type="submission" date="2017-03" db="EMBL/GenBank/DDBJ databases">
        <title>Complete sequence of Clostridium formicaceticum DSM 92.</title>
        <authorList>
            <person name="Poehlein A."/>
            <person name="Karl M."/>
            <person name="Bengelsdorf F.R."/>
            <person name="Duerre P."/>
            <person name="Daniel R."/>
        </authorList>
    </citation>
    <scope>NUCLEOTIDE SEQUENCE [LARGE SCALE GENOMIC DNA]</scope>
    <source>
        <strain evidence="3 5">DSM 92</strain>
    </source>
</reference>
<accession>A0AAC9RNV0</accession>
<dbReference type="Proteomes" id="UP000192478">
    <property type="component" value="Chromosome"/>
</dbReference>
<name>A0AAC9RNV0_9CLOT</name>
<reference evidence="2 4" key="1">
    <citation type="submission" date="2016-10" db="EMBL/GenBank/DDBJ databases">
        <title>Complete Genome Sequence of Acetogen Clostridium formicoaceticum ATCC 27076.</title>
        <authorList>
            <person name="Bao T."/>
            <person name="Cheng C."/>
            <person name="Zhao J."/>
            <person name="Yang S.-T."/>
            <person name="Wang J."/>
            <person name="Wang M."/>
        </authorList>
    </citation>
    <scope>NUCLEOTIDE SEQUENCE [LARGE SCALE GENOMIC DNA]</scope>
    <source>
        <strain evidence="2 4">ATCC 27076</strain>
    </source>
</reference>
<dbReference type="InterPro" id="IPR007313">
    <property type="entry name" value="FxsA"/>
</dbReference>
<dbReference type="KEGG" id="cfm:BJL90_01545"/>
<organism evidence="3 5">
    <name type="scientific">Clostridium formicaceticum</name>
    <dbReference type="NCBI Taxonomy" id="1497"/>
    <lineage>
        <taxon>Bacteria</taxon>
        <taxon>Bacillati</taxon>
        <taxon>Bacillota</taxon>
        <taxon>Clostridia</taxon>
        <taxon>Eubacteriales</taxon>
        <taxon>Clostridiaceae</taxon>
        <taxon>Clostridium</taxon>
    </lineage>
</organism>
<dbReference type="PANTHER" id="PTHR35335">
    <property type="entry name" value="UPF0716 PROTEIN FXSA"/>
    <property type="match status" value="1"/>
</dbReference>
<keyword evidence="1" id="KW-0812">Transmembrane</keyword>
<dbReference type="Pfam" id="PF04186">
    <property type="entry name" value="FxsA"/>
    <property type="match status" value="1"/>
</dbReference>
<dbReference type="GO" id="GO:0016020">
    <property type="term" value="C:membrane"/>
    <property type="evidence" value="ECO:0007669"/>
    <property type="project" value="InterPro"/>
</dbReference>
<dbReference type="PANTHER" id="PTHR35335:SF1">
    <property type="entry name" value="UPF0716 PROTEIN FXSA"/>
    <property type="match status" value="1"/>
</dbReference>
<keyword evidence="1" id="KW-0472">Membrane</keyword>
<dbReference type="Proteomes" id="UP000177894">
    <property type="component" value="Chromosome"/>
</dbReference>
<proteinExistence type="predicted"/>
<gene>
    <name evidence="2" type="ORF">BJL90_01545</name>
    <name evidence="3" type="ORF">CLFO_35450</name>
</gene>
<evidence type="ECO:0000313" key="5">
    <source>
        <dbReference type="Proteomes" id="UP000192478"/>
    </source>
</evidence>
<keyword evidence="4" id="KW-1185">Reference proteome</keyword>
<dbReference type="EMBL" id="CP017603">
    <property type="protein sequence ID" value="AOY74752.1"/>
    <property type="molecule type" value="Genomic_DNA"/>
</dbReference>
<feature type="transmembrane region" description="Helical" evidence="1">
    <location>
        <begin position="72"/>
        <end position="91"/>
    </location>
</feature>
<feature type="transmembrane region" description="Helical" evidence="1">
    <location>
        <begin position="27"/>
        <end position="47"/>
    </location>
</feature>
<sequence>MLLKLILLFTIVPIVELAILLKLSNYIGLGYTLLIVLITGILGASLARSEGRGVIRRIKLEMAQGRMPGDELINGLCVVVGGALLLTPGIFTDVIGFSLVIPVTRAAIKSTVRGKIKKMIEEGSFMFYYRK</sequence>
<dbReference type="RefSeq" id="WP_070963680.1">
    <property type="nucleotide sequence ID" value="NZ_CP017603.1"/>
</dbReference>
<evidence type="ECO:0000313" key="2">
    <source>
        <dbReference type="EMBL" id="AOY74752.1"/>
    </source>
</evidence>
<protein>
    <submittedName>
        <fullName evidence="2">FxsA protein</fullName>
    </submittedName>
    <submittedName>
        <fullName evidence="3">Phage T7 F exclusion suppressor FxsA</fullName>
    </submittedName>
</protein>
<dbReference type="EMBL" id="CP020559">
    <property type="protein sequence ID" value="ARE89139.1"/>
    <property type="molecule type" value="Genomic_DNA"/>
</dbReference>